<reference evidence="8 9" key="1">
    <citation type="journal article" date="2016" name="G3 (Bethesda)">
        <title>First Draft Assembly and Annotation of the Genome of a California Endemic Oak Quercus lobata Nee (Fagaceae).</title>
        <authorList>
            <person name="Sork V.L."/>
            <person name="Fitz-Gibbon S.T."/>
            <person name="Puiu D."/>
            <person name="Crepeau M."/>
            <person name="Gugger P.F."/>
            <person name="Sherman R."/>
            <person name="Stevens K."/>
            <person name="Langley C.H."/>
            <person name="Pellegrini M."/>
            <person name="Salzberg S.L."/>
        </authorList>
    </citation>
    <scope>NUCLEOTIDE SEQUENCE [LARGE SCALE GENOMIC DNA]</scope>
    <source>
        <strain evidence="8 9">cv. SW786</strain>
    </source>
</reference>
<keyword evidence="6" id="KW-1133">Transmembrane helix</keyword>
<dbReference type="EnsemblPlants" id="QL04p020587:mrna">
    <property type="protein sequence ID" value="QL04p020587:mrna"/>
    <property type="gene ID" value="QL04p020587"/>
</dbReference>
<reference evidence="8" key="2">
    <citation type="submission" date="2021-01" db="UniProtKB">
        <authorList>
            <consortium name="EnsemblPlants"/>
        </authorList>
    </citation>
    <scope>IDENTIFICATION</scope>
</reference>
<evidence type="ECO:0000256" key="2">
    <source>
        <dbReference type="ARBA" id="ARBA00022614"/>
    </source>
</evidence>
<dbReference type="Gramene" id="QL04p020587:mrna">
    <property type="protein sequence ID" value="QL04p020587:mrna"/>
    <property type="gene ID" value="QL04p020587"/>
</dbReference>
<keyword evidence="7" id="KW-0472">Membrane</keyword>
<dbReference type="InterPro" id="IPR001611">
    <property type="entry name" value="Leu-rich_rpt"/>
</dbReference>
<dbReference type="GO" id="GO:0016020">
    <property type="term" value="C:membrane"/>
    <property type="evidence" value="ECO:0007669"/>
    <property type="project" value="UniProtKB-SubCell"/>
</dbReference>
<dbReference type="FunFam" id="3.80.10.10:FF:000129">
    <property type="entry name" value="Leucine-rich repeat receptor-like kinase"/>
    <property type="match status" value="1"/>
</dbReference>
<dbReference type="Gene3D" id="3.80.10.10">
    <property type="entry name" value="Ribonuclease Inhibitor"/>
    <property type="match status" value="1"/>
</dbReference>
<keyword evidence="9" id="KW-1185">Reference proteome</keyword>
<dbReference type="InterPro" id="IPR032675">
    <property type="entry name" value="LRR_dom_sf"/>
</dbReference>
<protein>
    <recommendedName>
        <fullName evidence="10">Leucine-rich repeat-containing N-terminal plant-type domain-containing protein</fullName>
    </recommendedName>
</protein>
<comment type="subcellular location">
    <subcellularLocation>
        <location evidence="1">Membrane</location>
        <topology evidence="1">Single-pass membrane protein</topology>
    </subcellularLocation>
</comment>
<evidence type="ECO:0000256" key="1">
    <source>
        <dbReference type="ARBA" id="ARBA00004167"/>
    </source>
</evidence>
<keyword evidence="2" id="KW-0433">Leucine-rich repeat</keyword>
<keyword evidence="4" id="KW-0732">Signal</keyword>
<evidence type="ECO:0000256" key="3">
    <source>
        <dbReference type="ARBA" id="ARBA00022692"/>
    </source>
</evidence>
<sequence>MTTSTFVNAWNDSIHFCQWHGVTCGCRHQRVTILNLQSLELVGSISPYVGNLSFLRNLSLQNNKLHNEIPPEIGHLTRLLVLELYNNTIQREIPSNLSGCNNLVTLHVGYNQLRRCTGAHG</sequence>
<dbReference type="OMA" id="NAWNDSI"/>
<evidence type="ECO:0000256" key="5">
    <source>
        <dbReference type="ARBA" id="ARBA00022737"/>
    </source>
</evidence>
<keyword evidence="3" id="KW-0812">Transmembrane</keyword>
<evidence type="ECO:0000256" key="4">
    <source>
        <dbReference type="ARBA" id="ARBA00022729"/>
    </source>
</evidence>
<dbReference type="PANTHER" id="PTHR48060">
    <property type="entry name" value="DNA DAMAGE-REPAIR/TOLERATION PROTEIN DRT100"/>
    <property type="match status" value="1"/>
</dbReference>
<dbReference type="Proteomes" id="UP000594261">
    <property type="component" value="Chromosome 4"/>
</dbReference>
<dbReference type="PANTHER" id="PTHR48060:SF21">
    <property type="entry name" value="L DOMAIN-LIKE PROTEIN"/>
    <property type="match status" value="1"/>
</dbReference>
<evidence type="ECO:0000256" key="6">
    <source>
        <dbReference type="ARBA" id="ARBA00022989"/>
    </source>
</evidence>
<dbReference type="AlphaFoldDB" id="A0A7N2LES5"/>
<name>A0A7N2LES5_QUELO</name>
<keyword evidence="5" id="KW-0677">Repeat</keyword>
<organism evidence="8 9">
    <name type="scientific">Quercus lobata</name>
    <name type="common">Valley oak</name>
    <dbReference type="NCBI Taxonomy" id="97700"/>
    <lineage>
        <taxon>Eukaryota</taxon>
        <taxon>Viridiplantae</taxon>
        <taxon>Streptophyta</taxon>
        <taxon>Embryophyta</taxon>
        <taxon>Tracheophyta</taxon>
        <taxon>Spermatophyta</taxon>
        <taxon>Magnoliopsida</taxon>
        <taxon>eudicotyledons</taxon>
        <taxon>Gunneridae</taxon>
        <taxon>Pentapetalae</taxon>
        <taxon>rosids</taxon>
        <taxon>fabids</taxon>
        <taxon>Fagales</taxon>
        <taxon>Fagaceae</taxon>
        <taxon>Quercus</taxon>
    </lineage>
</organism>
<dbReference type="SUPFAM" id="SSF52058">
    <property type="entry name" value="L domain-like"/>
    <property type="match status" value="1"/>
</dbReference>
<evidence type="ECO:0008006" key="10">
    <source>
        <dbReference type="Google" id="ProtNLM"/>
    </source>
</evidence>
<accession>A0A7N2LES5</accession>
<dbReference type="InParanoid" id="A0A7N2LES5"/>
<evidence type="ECO:0000313" key="8">
    <source>
        <dbReference type="EnsemblPlants" id="QL04p020587:mrna"/>
    </source>
</evidence>
<dbReference type="EMBL" id="LRBV02000004">
    <property type="status" value="NOT_ANNOTATED_CDS"/>
    <property type="molecule type" value="Genomic_DNA"/>
</dbReference>
<dbReference type="Pfam" id="PF00560">
    <property type="entry name" value="LRR_1"/>
    <property type="match status" value="2"/>
</dbReference>
<evidence type="ECO:0000256" key="7">
    <source>
        <dbReference type="ARBA" id="ARBA00023136"/>
    </source>
</evidence>
<proteinExistence type="predicted"/>
<dbReference type="InterPro" id="IPR053211">
    <property type="entry name" value="DNA_repair-toleration"/>
</dbReference>
<evidence type="ECO:0000313" key="9">
    <source>
        <dbReference type="Proteomes" id="UP000594261"/>
    </source>
</evidence>